<protein>
    <submittedName>
        <fullName evidence="1">Uncharacterized protein</fullName>
    </submittedName>
</protein>
<accession>A0A392TP68</accession>
<comment type="caution">
    <text evidence="1">The sequence shown here is derived from an EMBL/GenBank/DDBJ whole genome shotgun (WGS) entry which is preliminary data.</text>
</comment>
<dbReference type="EMBL" id="LXQA010618920">
    <property type="protein sequence ID" value="MCI62434.1"/>
    <property type="molecule type" value="Genomic_DNA"/>
</dbReference>
<dbReference type="AlphaFoldDB" id="A0A392TP68"/>
<evidence type="ECO:0000313" key="1">
    <source>
        <dbReference type="EMBL" id="MCI62434.1"/>
    </source>
</evidence>
<keyword evidence="2" id="KW-1185">Reference proteome</keyword>
<dbReference type="Proteomes" id="UP000265520">
    <property type="component" value="Unassembled WGS sequence"/>
</dbReference>
<evidence type="ECO:0000313" key="2">
    <source>
        <dbReference type="Proteomes" id="UP000265520"/>
    </source>
</evidence>
<sequence>EFLGGLELKPPQSTLFCVLSLGDVRRRSSPVLVGIRQSLANFLFLSRCLSPGEAKREGLGQNLFG</sequence>
<reference evidence="1 2" key="1">
    <citation type="journal article" date="2018" name="Front. Plant Sci.">
        <title>Red Clover (Trifolium pratense) and Zigzag Clover (T. medium) - A Picture of Genomic Similarities and Differences.</title>
        <authorList>
            <person name="Dluhosova J."/>
            <person name="Istvanek J."/>
            <person name="Nedelnik J."/>
            <person name="Repkova J."/>
        </authorList>
    </citation>
    <scope>NUCLEOTIDE SEQUENCE [LARGE SCALE GENOMIC DNA]</scope>
    <source>
        <strain evidence="2">cv. 10/8</strain>
        <tissue evidence="1">Leaf</tissue>
    </source>
</reference>
<organism evidence="1 2">
    <name type="scientific">Trifolium medium</name>
    <dbReference type="NCBI Taxonomy" id="97028"/>
    <lineage>
        <taxon>Eukaryota</taxon>
        <taxon>Viridiplantae</taxon>
        <taxon>Streptophyta</taxon>
        <taxon>Embryophyta</taxon>
        <taxon>Tracheophyta</taxon>
        <taxon>Spermatophyta</taxon>
        <taxon>Magnoliopsida</taxon>
        <taxon>eudicotyledons</taxon>
        <taxon>Gunneridae</taxon>
        <taxon>Pentapetalae</taxon>
        <taxon>rosids</taxon>
        <taxon>fabids</taxon>
        <taxon>Fabales</taxon>
        <taxon>Fabaceae</taxon>
        <taxon>Papilionoideae</taxon>
        <taxon>50 kb inversion clade</taxon>
        <taxon>NPAAA clade</taxon>
        <taxon>Hologalegina</taxon>
        <taxon>IRL clade</taxon>
        <taxon>Trifolieae</taxon>
        <taxon>Trifolium</taxon>
    </lineage>
</organism>
<feature type="non-terminal residue" evidence="1">
    <location>
        <position position="1"/>
    </location>
</feature>
<name>A0A392TP68_9FABA</name>
<proteinExistence type="predicted"/>